<protein>
    <submittedName>
        <fullName evidence="1">OprD family porin</fullName>
    </submittedName>
</protein>
<keyword evidence="2" id="KW-1185">Reference proteome</keyword>
<dbReference type="RefSeq" id="WP_193111353.1">
    <property type="nucleotide sequence ID" value="NZ_CP041406.1"/>
</dbReference>
<dbReference type="AlphaFoldDB" id="A0A7M1B8I8"/>
<dbReference type="EMBL" id="CP041406">
    <property type="protein sequence ID" value="QOP45108.1"/>
    <property type="molecule type" value="Genomic_DNA"/>
</dbReference>
<dbReference type="SUPFAM" id="SSF56935">
    <property type="entry name" value="Porins"/>
    <property type="match status" value="1"/>
</dbReference>
<sequence>MKRLIVTSLVPITFLAQTLSAEDSEPRDRLHSVRKAVDTVGKIETKEVSVANTVKHMFEDGKVSGQLRTSYGAYNQKMPSVADTYATAIGGILKYELASLYGFNAAAAVYTSHDINAFSGDNEHHNNDLSSSSGSYTEMSEAYINYKYQDFNFRVGRQTLDTPLADSDDIRMIQNTFEAYVASYDYQGFSLMAGHINEWQGYDADLDEGWSKAGINGTNFGGIAYNDVLEFNLWYYDITKQTNALYSDFGIQYSINKDMIVHAMVQYLKENEIDSSGYETEIYGAMFEYVIHGLGLNIAYNQADSRHGKQSFSGTGGGTLYTSMDTMILDEIAQDRKANAIVSGISYNYNDFTFLYAYGSFKGDADSSGVKEHIVEQNIGFEYNFNDEFTVAAIYVMEEDKQNSQKTLNDWDRTQVMLNYNF</sequence>
<dbReference type="KEGG" id="spal:FM071_01875"/>
<dbReference type="Gene3D" id="2.40.160.10">
    <property type="entry name" value="Porin"/>
    <property type="match status" value="1"/>
</dbReference>
<dbReference type="Proteomes" id="UP000593580">
    <property type="component" value="Chromosome"/>
</dbReference>
<evidence type="ECO:0000313" key="1">
    <source>
        <dbReference type="EMBL" id="QOP45108.1"/>
    </source>
</evidence>
<dbReference type="InterPro" id="IPR023614">
    <property type="entry name" value="Porin_dom_sf"/>
</dbReference>
<reference evidence="1 2" key="1">
    <citation type="submission" date="2019-07" db="EMBL/GenBank/DDBJ databases">
        <title>Sulfurimonas paralvinellae sp. nov., a novel mesophilic, hydrogen- and sulfur-oxidizing chemolithoautotroph within the Epsilonproteo- bacteria isolated from a deep-sea hydrothermal vent polychaete nest, reclassification of Thiomicrospira denitrificans as Sulfurimonas denitrificans comb. nov. and emended description of the genus Sulfurimonas.</title>
        <authorList>
            <person name="Wang S."/>
            <person name="Jiang L."/>
            <person name="Shao Z."/>
        </authorList>
    </citation>
    <scope>NUCLEOTIDE SEQUENCE [LARGE SCALE GENOMIC DNA]</scope>
    <source>
        <strain evidence="1 2">GO25</strain>
    </source>
</reference>
<accession>A0A7M1B8I8</accession>
<proteinExistence type="predicted"/>
<organism evidence="1 2">
    <name type="scientific">Sulfurimonas paralvinellae</name>
    <dbReference type="NCBI Taxonomy" id="317658"/>
    <lineage>
        <taxon>Bacteria</taxon>
        <taxon>Pseudomonadati</taxon>
        <taxon>Campylobacterota</taxon>
        <taxon>Epsilonproteobacteria</taxon>
        <taxon>Campylobacterales</taxon>
        <taxon>Sulfurimonadaceae</taxon>
        <taxon>Sulfurimonas</taxon>
    </lineage>
</organism>
<name>A0A7M1B8I8_9BACT</name>
<gene>
    <name evidence="1" type="ORF">FM071_01875</name>
</gene>
<evidence type="ECO:0000313" key="2">
    <source>
        <dbReference type="Proteomes" id="UP000593580"/>
    </source>
</evidence>